<gene>
    <name evidence="8" type="ORF">C683_1188</name>
</gene>
<dbReference type="GO" id="GO:0005737">
    <property type="term" value="C:cytoplasm"/>
    <property type="evidence" value="ECO:0007669"/>
    <property type="project" value="TreeGrafter"/>
</dbReference>
<dbReference type="STRING" id="1234409.C683_1188"/>
<dbReference type="Proteomes" id="UP000016057">
    <property type="component" value="Unassembled WGS sequence"/>
</dbReference>
<keyword evidence="9" id="KW-1185">Reference proteome</keyword>
<evidence type="ECO:0000256" key="3">
    <source>
        <dbReference type="ARBA" id="ARBA00022801"/>
    </source>
</evidence>
<evidence type="ECO:0000256" key="7">
    <source>
        <dbReference type="PIRSR" id="PIRSR000915-3"/>
    </source>
</evidence>
<comment type="cofactor">
    <cofactor evidence="7">
        <name>Mg(2+)</name>
        <dbReference type="ChEBI" id="CHEBI:18420"/>
    </cofactor>
    <text evidence="7">Divalent metal ions. Mg(2+) is the most effective.</text>
</comment>
<feature type="binding site" evidence="7">
    <location>
        <position position="8"/>
    </location>
    <ligand>
        <name>Mg(2+)</name>
        <dbReference type="ChEBI" id="CHEBI:18420"/>
    </ligand>
</feature>
<dbReference type="FunFam" id="3.40.50.1000:FF:000053">
    <property type="entry name" value="TIGR01457 family HAD hydrolase"/>
    <property type="match status" value="1"/>
</dbReference>
<feature type="active site" description="Nucleophile" evidence="5">
    <location>
        <position position="8"/>
    </location>
</feature>
<dbReference type="SFLD" id="SFLDS00003">
    <property type="entry name" value="Haloacid_Dehalogenase"/>
    <property type="match status" value="1"/>
</dbReference>
<dbReference type="PANTHER" id="PTHR19288">
    <property type="entry name" value="4-NITROPHENYLPHOSPHATASE-RELATED"/>
    <property type="match status" value="1"/>
</dbReference>
<dbReference type="SFLD" id="SFLDG01139">
    <property type="entry name" value="C2.A:_Pyridoxal_Phosphate_Phos"/>
    <property type="match status" value="1"/>
</dbReference>
<comment type="caution">
    <text evidence="8">The sequence shown here is derived from an EMBL/GenBank/DDBJ whole genome shotgun (WGS) entry which is preliminary data.</text>
</comment>
<sequence>MYKGYLIDLDGTIYLGDEIIPAGKRFVERLQEEKIPFLFVTNNSSRTPEEVVRMLATKFSIQVTTDHVYTSAQATADYMDRLGKEKTVYWIGHEGIKQSLSAHGYSYEEKNPSFVVVGLDRELTYQKLSTASLAIQKGATFIGTNPDRNIPTHEGLMPSAGPSIAYLETATGQKATVIGKPEAIMMEGAVQRLGLDKQEVAMVGDNYETDILAGIHNDIPSILVLTGFTKKEQVPTLPEQPTHVLNSLDEWKL</sequence>
<dbReference type="GO" id="GO:0016791">
    <property type="term" value="F:phosphatase activity"/>
    <property type="evidence" value="ECO:0007669"/>
    <property type="project" value="TreeGrafter"/>
</dbReference>
<dbReference type="InterPro" id="IPR036412">
    <property type="entry name" value="HAD-like_sf"/>
</dbReference>
<dbReference type="AlphaFoldDB" id="K8ZJZ6"/>
<dbReference type="Gene3D" id="3.40.50.1000">
    <property type="entry name" value="HAD superfamily/HAD-like"/>
    <property type="match status" value="2"/>
</dbReference>
<feature type="binding site" evidence="6">
    <location>
        <position position="180"/>
    </location>
    <ligand>
        <name>substrate</name>
    </ligand>
</feature>
<keyword evidence="3" id="KW-0378">Hydrolase</keyword>
<accession>K8ZJZ6</accession>
<dbReference type="PANTHER" id="PTHR19288:SF46">
    <property type="entry name" value="HALOACID DEHALOGENASE-LIKE HYDROLASE DOMAIN-CONTAINING PROTEIN 2"/>
    <property type="match status" value="1"/>
</dbReference>
<dbReference type="OrthoDB" id="9810449at2"/>
<evidence type="ECO:0000256" key="6">
    <source>
        <dbReference type="PIRSR" id="PIRSR000915-2"/>
    </source>
</evidence>
<feature type="binding site" evidence="7">
    <location>
        <position position="205"/>
    </location>
    <ligand>
        <name>Mg(2+)</name>
        <dbReference type="ChEBI" id="CHEBI:18420"/>
    </ligand>
</feature>
<keyword evidence="2 7" id="KW-0479">Metal-binding</keyword>
<name>K8ZJZ6_9ENTE</name>
<dbReference type="InterPro" id="IPR006354">
    <property type="entry name" value="HAD-SF_hydro_IIA_hyp1"/>
</dbReference>
<organism evidence="8 9">
    <name type="scientific">Catellicoccus marimammalium M35/04/3</name>
    <dbReference type="NCBI Taxonomy" id="1234409"/>
    <lineage>
        <taxon>Bacteria</taxon>
        <taxon>Bacillati</taxon>
        <taxon>Bacillota</taxon>
        <taxon>Bacilli</taxon>
        <taxon>Lactobacillales</taxon>
        <taxon>Enterococcaceae</taxon>
        <taxon>Catellicoccus</taxon>
    </lineage>
</organism>
<dbReference type="SUPFAM" id="SSF56784">
    <property type="entry name" value="HAD-like"/>
    <property type="match status" value="1"/>
</dbReference>
<evidence type="ECO:0000256" key="5">
    <source>
        <dbReference type="PIRSR" id="PIRSR000915-1"/>
    </source>
</evidence>
<protein>
    <submittedName>
        <fullName evidence="8">Putative NagD-like phosphatase</fullName>
    </submittedName>
</protein>
<proteinExistence type="inferred from homology"/>
<evidence type="ECO:0000256" key="2">
    <source>
        <dbReference type="ARBA" id="ARBA00022723"/>
    </source>
</evidence>
<dbReference type="GO" id="GO:0046872">
    <property type="term" value="F:metal ion binding"/>
    <property type="evidence" value="ECO:0007669"/>
    <property type="project" value="UniProtKB-KW"/>
</dbReference>
<dbReference type="EMBL" id="AMYT01000022">
    <property type="protein sequence ID" value="EKU26913.1"/>
    <property type="molecule type" value="Genomic_DNA"/>
</dbReference>
<dbReference type="CDD" id="cd07530">
    <property type="entry name" value="HAD_Pase_UmpH-like"/>
    <property type="match status" value="1"/>
</dbReference>
<feature type="active site" description="Proton donor" evidence="5">
    <location>
        <position position="10"/>
    </location>
</feature>
<evidence type="ECO:0000313" key="9">
    <source>
        <dbReference type="Proteomes" id="UP000016057"/>
    </source>
</evidence>
<dbReference type="RefSeq" id="WP_009492008.1">
    <property type="nucleotide sequence ID" value="NZ_AMYT01000022.1"/>
</dbReference>
<dbReference type="NCBIfam" id="TIGR01457">
    <property type="entry name" value="HAD-SF-IIA-hyp2"/>
    <property type="match status" value="1"/>
</dbReference>
<dbReference type="InterPro" id="IPR006357">
    <property type="entry name" value="HAD-SF_hydro_IIA"/>
</dbReference>
<keyword evidence="4 7" id="KW-0460">Magnesium</keyword>
<reference evidence="8" key="1">
    <citation type="journal article" date="2013" name="Genome Announc.">
        <title>Draft Genome Sequence of Catellicoccus marimammalium, a Novel Species Commonly Found in Gull Feces.</title>
        <authorList>
            <person name="Weigand M.R."/>
            <person name="Ryu H."/>
            <person name="Bozcek L."/>
            <person name="Konstantinidis K.T."/>
            <person name="Santo Domingo J.W."/>
        </authorList>
    </citation>
    <scope>NUCLEOTIDE SEQUENCE [LARGE SCALE GENOMIC DNA]</scope>
    <source>
        <strain evidence="8">M35/04/3</strain>
    </source>
</reference>
<evidence type="ECO:0000256" key="1">
    <source>
        <dbReference type="ARBA" id="ARBA00006696"/>
    </source>
</evidence>
<dbReference type="NCBIfam" id="TIGR01460">
    <property type="entry name" value="HAD-SF-IIA"/>
    <property type="match status" value="1"/>
</dbReference>
<dbReference type="Pfam" id="PF13242">
    <property type="entry name" value="Hydrolase_like"/>
    <property type="match status" value="1"/>
</dbReference>
<dbReference type="eggNOG" id="COG0647">
    <property type="taxonomic scope" value="Bacteria"/>
</dbReference>
<feature type="binding site" evidence="7">
    <location>
        <position position="10"/>
    </location>
    <ligand>
        <name>Mg(2+)</name>
        <dbReference type="ChEBI" id="CHEBI:18420"/>
    </ligand>
</feature>
<evidence type="ECO:0000313" key="8">
    <source>
        <dbReference type="EMBL" id="EKU26913.1"/>
    </source>
</evidence>
<dbReference type="PATRIC" id="fig|1234409.3.peg.1140"/>
<dbReference type="PIRSF" id="PIRSF000915">
    <property type="entry name" value="PGP-type_phosphatase"/>
    <property type="match status" value="1"/>
</dbReference>
<comment type="similarity">
    <text evidence="1">Belongs to the HAD-like hydrolase superfamily. NagD family.</text>
</comment>
<dbReference type="Pfam" id="PF13344">
    <property type="entry name" value="Hydrolase_6"/>
    <property type="match status" value="1"/>
</dbReference>
<dbReference type="InterPro" id="IPR023214">
    <property type="entry name" value="HAD_sf"/>
</dbReference>
<evidence type="ECO:0000256" key="4">
    <source>
        <dbReference type="ARBA" id="ARBA00022842"/>
    </source>
</evidence>